<evidence type="ECO:0000313" key="13">
    <source>
        <dbReference type="Proteomes" id="UP000053354"/>
    </source>
</evidence>
<keyword evidence="13" id="KW-1185">Reference proteome</keyword>
<evidence type="ECO:0000256" key="4">
    <source>
        <dbReference type="ARBA" id="ARBA00022723"/>
    </source>
</evidence>
<dbReference type="AlphaFoldDB" id="A0A1B1RXJ1"/>
<dbReference type="PROSITE" id="PS01012">
    <property type="entry name" value="FOLYLPOLYGLU_SYNT_2"/>
    <property type="match status" value="1"/>
</dbReference>
<dbReference type="Gene3D" id="3.90.190.20">
    <property type="entry name" value="Mur ligase, C-terminal domain"/>
    <property type="match status" value="1"/>
</dbReference>
<dbReference type="InterPro" id="IPR036615">
    <property type="entry name" value="Mur_ligase_C_dom_sf"/>
</dbReference>
<sequence>MIIGLEHYKSKWNIHTDSAIHPGLEAITAALEEFGNPHKVGKFIHLAGTNGKGSTATFLSAILRAHGYRVGTFYSPCIEDLHDQIQVDGKPISSQELNVVMKQLSCLQTPVTDFELLTLVAFIVFENHALDFILIEAGMGGALDSTNVIDSEIAIIPSISIDHTNFLGETIEKIAWHKAGIIKKWKPVVIGNLPEEALKLVQQTADNLHAEVIQPKKQLTVPLKLKGSHQLGNATLALEAAKELISKEFDEEKSLNALSSATLAYRFEEIFPGVIFDGAHNQAGAEALVKTVQETFPDRPVHIVMGILKGKDYKNVLRQLETISDHFTFVDFDDDRALSSKILFSENRSKRKTILKSYDILPVYNKEEVTIVTGSLYLLTLLNDAEKLFFSLYRV</sequence>
<dbReference type="GO" id="GO:0005737">
    <property type="term" value="C:cytoplasm"/>
    <property type="evidence" value="ECO:0007669"/>
    <property type="project" value="TreeGrafter"/>
</dbReference>
<evidence type="ECO:0000313" key="12">
    <source>
        <dbReference type="EMBL" id="ANU25655.1"/>
    </source>
</evidence>
<dbReference type="Proteomes" id="UP000053354">
    <property type="component" value="Chromosome"/>
</dbReference>
<dbReference type="GO" id="GO:0008841">
    <property type="term" value="F:dihydrofolate synthase activity"/>
    <property type="evidence" value="ECO:0007669"/>
    <property type="project" value="TreeGrafter"/>
</dbReference>
<dbReference type="NCBIfam" id="TIGR01499">
    <property type="entry name" value="folC"/>
    <property type="match status" value="1"/>
</dbReference>
<dbReference type="InterPro" id="IPR001645">
    <property type="entry name" value="Folylpolyglutamate_synth"/>
</dbReference>
<dbReference type="PANTHER" id="PTHR11136">
    <property type="entry name" value="FOLYLPOLYGLUTAMATE SYNTHASE-RELATED"/>
    <property type="match status" value="1"/>
</dbReference>
<keyword evidence="6" id="KW-0067">ATP-binding</keyword>
<dbReference type="PANTHER" id="PTHR11136:SF0">
    <property type="entry name" value="DIHYDROFOLATE SYNTHETASE-RELATED"/>
    <property type="match status" value="1"/>
</dbReference>
<dbReference type="RefSeq" id="WP_065524231.1">
    <property type="nucleotide sequence ID" value="NZ_CP016540.2"/>
</dbReference>
<dbReference type="SUPFAM" id="SSF53623">
    <property type="entry name" value="MurD-like peptide ligases, catalytic domain"/>
    <property type="match status" value="1"/>
</dbReference>
<gene>
    <name evidence="12" type="ORF">I858_001000</name>
</gene>
<dbReference type="OrthoDB" id="9809356at2"/>
<organism evidence="12 13">
    <name type="scientific">Planococcus versutus</name>
    <dbReference type="NCBI Taxonomy" id="1302659"/>
    <lineage>
        <taxon>Bacteria</taxon>
        <taxon>Bacillati</taxon>
        <taxon>Bacillota</taxon>
        <taxon>Bacilli</taxon>
        <taxon>Bacillales</taxon>
        <taxon>Caryophanaceae</taxon>
        <taxon>Planococcus</taxon>
    </lineage>
</organism>
<dbReference type="EMBL" id="CP016540">
    <property type="protein sequence ID" value="ANU25655.1"/>
    <property type="molecule type" value="Genomic_DNA"/>
</dbReference>
<evidence type="ECO:0000256" key="7">
    <source>
        <dbReference type="ARBA" id="ARBA00022842"/>
    </source>
</evidence>
<reference evidence="12" key="1">
    <citation type="submission" date="2016-10" db="EMBL/GenBank/DDBJ databases">
        <authorList>
            <person name="See-Too W.S."/>
        </authorList>
    </citation>
    <scope>NUCLEOTIDE SEQUENCE</scope>
    <source>
        <strain evidence="12">L10.15</strain>
    </source>
</reference>
<protein>
    <recommendedName>
        <fullName evidence="2">tetrahydrofolate synthase</fullName>
        <ecNumber evidence="2">6.3.2.17</ecNumber>
    </recommendedName>
    <alternativeName>
        <fullName evidence="8">Tetrahydrofolylpolyglutamate synthase</fullName>
    </alternativeName>
</protein>
<dbReference type="InterPro" id="IPR013221">
    <property type="entry name" value="Mur_ligase_cen"/>
</dbReference>
<proteinExistence type="inferred from homology"/>
<evidence type="ECO:0000256" key="5">
    <source>
        <dbReference type="ARBA" id="ARBA00022741"/>
    </source>
</evidence>
<dbReference type="GO" id="GO:0005524">
    <property type="term" value="F:ATP binding"/>
    <property type="evidence" value="ECO:0007669"/>
    <property type="project" value="UniProtKB-KW"/>
</dbReference>
<evidence type="ECO:0000256" key="1">
    <source>
        <dbReference type="ARBA" id="ARBA00008276"/>
    </source>
</evidence>
<dbReference type="InterPro" id="IPR018109">
    <property type="entry name" value="Folylpolyglutamate_synth_CS"/>
</dbReference>
<dbReference type="Gene3D" id="3.40.1190.10">
    <property type="entry name" value="Mur-like, catalytic domain"/>
    <property type="match status" value="1"/>
</dbReference>
<comment type="similarity">
    <text evidence="1">Belongs to the folylpolyglutamate synthase family.</text>
</comment>
<dbReference type="GO" id="GO:0046872">
    <property type="term" value="F:metal ion binding"/>
    <property type="evidence" value="ECO:0007669"/>
    <property type="project" value="UniProtKB-KW"/>
</dbReference>
<name>A0A1B1RXJ1_9BACL</name>
<dbReference type="InterPro" id="IPR036565">
    <property type="entry name" value="Mur-like_cat_sf"/>
</dbReference>
<dbReference type="Pfam" id="PF02875">
    <property type="entry name" value="Mur_ligase_C"/>
    <property type="match status" value="1"/>
</dbReference>
<dbReference type="PIRSF" id="PIRSF001563">
    <property type="entry name" value="Folylpolyglu_synth"/>
    <property type="match status" value="1"/>
</dbReference>
<dbReference type="EC" id="6.3.2.17" evidence="2"/>
<evidence type="ECO:0000259" key="10">
    <source>
        <dbReference type="Pfam" id="PF02875"/>
    </source>
</evidence>
<dbReference type="InterPro" id="IPR004101">
    <property type="entry name" value="Mur_ligase_C"/>
</dbReference>
<dbReference type="STRING" id="1302659.I858_001000"/>
<dbReference type="KEGG" id="pll:I858_001000"/>
<evidence type="ECO:0000256" key="2">
    <source>
        <dbReference type="ARBA" id="ARBA00013025"/>
    </source>
</evidence>
<keyword evidence="7" id="KW-0460">Magnesium</keyword>
<feature type="domain" description="Mur ligase C-terminal" evidence="10">
    <location>
        <begin position="274"/>
        <end position="346"/>
    </location>
</feature>
<evidence type="ECO:0000256" key="3">
    <source>
        <dbReference type="ARBA" id="ARBA00022598"/>
    </source>
</evidence>
<dbReference type="GO" id="GO:0004326">
    <property type="term" value="F:tetrahydrofolylpolyglutamate synthase activity"/>
    <property type="evidence" value="ECO:0007669"/>
    <property type="project" value="UniProtKB-EC"/>
</dbReference>
<dbReference type="SUPFAM" id="SSF53244">
    <property type="entry name" value="MurD-like peptide ligases, peptide-binding domain"/>
    <property type="match status" value="1"/>
</dbReference>
<evidence type="ECO:0000256" key="9">
    <source>
        <dbReference type="ARBA" id="ARBA00047493"/>
    </source>
</evidence>
<evidence type="ECO:0000259" key="11">
    <source>
        <dbReference type="Pfam" id="PF08245"/>
    </source>
</evidence>
<keyword evidence="5" id="KW-0547">Nucleotide-binding</keyword>
<feature type="domain" description="Mur ligase central" evidence="11">
    <location>
        <begin position="47"/>
        <end position="213"/>
    </location>
</feature>
<dbReference type="Pfam" id="PF08245">
    <property type="entry name" value="Mur_ligase_M"/>
    <property type="match status" value="1"/>
</dbReference>
<evidence type="ECO:0000256" key="6">
    <source>
        <dbReference type="ARBA" id="ARBA00022840"/>
    </source>
</evidence>
<accession>A0A1B1RXJ1</accession>
<keyword evidence="3" id="KW-0436">Ligase</keyword>
<evidence type="ECO:0000256" key="8">
    <source>
        <dbReference type="ARBA" id="ARBA00030592"/>
    </source>
</evidence>
<keyword evidence="4" id="KW-0479">Metal-binding</keyword>
<comment type="catalytic activity">
    <reaction evidence="9">
        <text>(6S)-5,6,7,8-tetrahydrofolyl-(gamma-L-Glu)(n) + L-glutamate + ATP = (6S)-5,6,7,8-tetrahydrofolyl-(gamma-L-Glu)(n+1) + ADP + phosphate + H(+)</text>
        <dbReference type="Rhea" id="RHEA:10580"/>
        <dbReference type="Rhea" id="RHEA-COMP:14738"/>
        <dbReference type="Rhea" id="RHEA-COMP:14740"/>
        <dbReference type="ChEBI" id="CHEBI:15378"/>
        <dbReference type="ChEBI" id="CHEBI:29985"/>
        <dbReference type="ChEBI" id="CHEBI:30616"/>
        <dbReference type="ChEBI" id="CHEBI:43474"/>
        <dbReference type="ChEBI" id="CHEBI:141005"/>
        <dbReference type="ChEBI" id="CHEBI:456216"/>
        <dbReference type="EC" id="6.3.2.17"/>
    </reaction>
</comment>